<reference evidence="1 2" key="1">
    <citation type="journal article" date="2011" name="BMC Genomics">
        <title>Genome sequencing reveals diversification of virulence factor content and possible host adaptation in distinct subpopulations of Salmonella enterica.</title>
        <authorList>
            <person name="den Bakker H.C."/>
            <person name="Moreno Switt A.I."/>
            <person name="Govoni G."/>
            <person name="Cummings C.A."/>
            <person name="Ranieri M.L."/>
            <person name="Degoricija L."/>
            <person name="Hoelzer K."/>
            <person name="Rodriguez-Rivera L.D."/>
            <person name="Brown S."/>
            <person name="Bolchacova E."/>
            <person name="Furtado M.R."/>
            <person name="Wiedmann M."/>
        </authorList>
    </citation>
    <scope>NUCLEOTIDE SEQUENCE [LARGE SCALE GENOMIC DNA]</scope>
    <source>
        <strain evidence="1 2">A4-580</strain>
    </source>
</reference>
<comment type="caution">
    <text evidence="1">The sequence shown here is derived from an EMBL/GenBank/DDBJ whole genome shotgun (WGS) entry which is preliminary data.</text>
</comment>
<dbReference type="Proteomes" id="UP000003536">
    <property type="component" value="Unassembled WGS sequence"/>
</dbReference>
<protein>
    <submittedName>
        <fullName evidence="1">Uncharacterized protein</fullName>
    </submittedName>
</protein>
<gene>
    <name evidence="1" type="ORF">LTSEWAN_2754</name>
</gene>
<dbReference type="EMBL" id="AFCX01000924">
    <property type="protein sequence ID" value="EHD02882.1"/>
    <property type="molecule type" value="Genomic_DNA"/>
</dbReference>
<organism evidence="1 2">
    <name type="scientific">Salmonella enterica subsp. enterica serovar Wandsworth str. A4-580</name>
    <dbReference type="NCBI Taxonomy" id="913086"/>
    <lineage>
        <taxon>Bacteria</taxon>
        <taxon>Pseudomonadati</taxon>
        <taxon>Pseudomonadota</taxon>
        <taxon>Gammaproteobacteria</taxon>
        <taxon>Enterobacterales</taxon>
        <taxon>Enterobacteriaceae</taxon>
        <taxon>Salmonella</taxon>
    </lineage>
</organism>
<dbReference type="PATRIC" id="fig|913086.3.peg.2095"/>
<evidence type="ECO:0000313" key="1">
    <source>
        <dbReference type="EMBL" id="EHD02882.1"/>
    </source>
</evidence>
<name>G5SC11_SALET</name>
<accession>G5SC11</accession>
<proteinExistence type="predicted"/>
<sequence length="38" mass="4879">MPMIYYRFAVDVFENINIFFAMWRYRKYIFRYVAVLCK</sequence>
<evidence type="ECO:0000313" key="2">
    <source>
        <dbReference type="Proteomes" id="UP000003536"/>
    </source>
</evidence>
<dbReference type="AlphaFoldDB" id="G5SC11"/>